<feature type="region of interest" description="Disordered" evidence="1">
    <location>
        <begin position="165"/>
        <end position="234"/>
    </location>
</feature>
<reference evidence="2 3" key="1">
    <citation type="submission" date="2023-08" db="EMBL/GenBank/DDBJ databases">
        <title>Genome sequence of Thermaerobacter compostii strain Ins1, a spore-forming filamentous bacterium isolated from a deep geothermal reservoir.</title>
        <authorList>
            <person name="Bregnard D."/>
            <person name="Gonzalez D."/>
            <person name="Junier P."/>
        </authorList>
    </citation>
    <scope>NUCLEOTIDE SEQUENCE [LARGE SCALE GENOMIC DNA]</scope>
    <source>
        <strain evidence="2 3">Ins1</strain>
    </source>
</reference>
<evidence type="ECO:0000313" key="3">
    <source>
        <dbReference type="Proteomes" id="UP001304683"/>
    </source>
</evidence>
<dbReference type="RefSeq" id="WP_318749988.1">
    <property type="nucleotide sequence ID" value="NZ_CP132508.1"/>
</dbReference>
<sequence>MDHHDIPRAEARRERPDLPDRGDAAPGPAALDRIDWEAFRLVAVDLDGTAAGPDGRVSPQGLRALAAAERAGLHPVIVTGRALPAAMGVWLRAGLSRPVIVCGGALTAWPTAGRPLRERPLDPAAVQRVLRLARELDLIPFLYGADGIVTDRPSAWRDRLAHLNETPIPVDPDGLTPVASDGLTADEPGPVSDPAGGPAAPAQPPADPRHGPAGLAAGAAGAADPATPAGGPRGRPVYKVVLATDAQRAARVRPAVERGLADLDACCVATLPGLLEIVRPDATKEAALADLCRVLGVPREAVIAIGDGENDLGMIRWAGLGVAMANAQPEVRAAARLIIGHHADDGVARFLEAVVSRRQAR</sequence>
<dbReference type="Gene3D" id="3.30.1240.10">
    <property type="match status" value="2"/>
</dbReference>
<dbReference type="Proteomes" id="UP001304683">
    <property type="component" value="Chromosome"/>
</dbReference>
<dbReference type="EMBL" id="CP132508">
    <property type="protein sequence ID" value="WPD18113.1"/>
    <property type="molecule type" value="Genomic_DNA"/>
</dbReference>
<accession>A0ABZ0QM48</accession>
<name>A0ABZ0QM48_9FIRM</name>
<proteinExistence type="predicted"/>
<feature type="compositionally biased region" description="Low complexity" evidence="1">
    <location>
        <begin position="211"/>
        <end position="230"/>
    </location>
</feature>
<feature type="compositionally biased region" description="Low complexity" evidence="1">
    <location>
        <begin position="188"/>
        <end position="200"/>
    </location>
</feature>
<dbReference type="InterPro" id="IPR023214">
    <property type="entry name" value="HAD_sf"/>
</dbReference>
<protein>
    <submittedName>
        <fullName evidence="2">HAD hydrolase family protein</fullName>
    </submittedName>
</protein>
<dbReference type="SUPFAM" id="SSF56784">
    <property type="entry name" value="HAD-like"/>
    <property type="match status" value="1"/>
</dbReference>
<keyword evidence="2" id="KW-0378">Hydrolase</keyword>
<dbReference type="Pfam" id="PF08282">
    <property type="entry name" value="Hydrolase_3"/>
    <property type="match status" value="2"/>
</dbReference>
<dbReference type="PANTHER" id="PTHR10000:SF8">
    <property type="entry name" value="HAD SUPERFAMILY HYDROLASE-LIKE, TYPE 3"/>
    <property type="match status" value="1"/>
</dbReference>
<feature type="region of interest" description="Disordered" evidence="1">
    <location>
        <begin position="1"/>
        <end position="29"/>
    </location>
</feature>
<evidence type="ECO:0000313" key="2">
    <source>
        <dbReference type="EMBL" id="WPD18113.1"/>
    </source>
</evidence>
<dbReference type="GO" id="GO:0016787">
    <property type="term" value="F:hydrolase activity"/>
    <property type="evidence" value="ECO:0007669"/>
    <property type="project" value="UniProtKB-KW"/>
</dbReference>
<evidence type="ECO:0000256" key="1">
    <source>
        <dbReference type="SAM" id="MobiDB-lite"/>
    </source>
</evidence>
<dbReference type="InterPro" id="IPR036412">
    <property type="entry name" value="HAD-like_sf"/>
</dbReference>
<organism evidence="2 3">
    <name type="scientific">Thermaerobacter composti</name>
    <dbReference type="NCBI Taxonomy" id="554949"/>
    <lineage>
        <taxon>Bacteria</taxon>
        <taxon>Bacillati</taxon>
        <taxon>Bacillota</taxon>
        <taxon>Clostridia</taxon>
        <taxon>Eubacteriales</taxon>
        <taxon>Clostridiales Family XVII. Incertae Sedis</taxon>
        <taxon>Thermaerobacter</taxon>
    </lineage>
</organism>
<dbReference type="PANTHER" id="PTHR10000">
    <property type="entry name" value="PHOSPHOSERINE PHOSPHATASE"/>
    <property type="match status" value="1"/>
</dbReference>
<feature type="compositionally biased region" description="Basic and acidic residues" evidence="1">
    <location>
        <begin position="1"/>
        <end position="23"/>
    </location>
</feature>
<gene>
    <name evidence="2" type="ORF">Q5761_06870</name>
</gene>
<dbReference type="Gene3D" id="3.40.50.1000">
    <property type="entry name" value="HAD superfamily/HAD-like"/>
    <property type="match status" value="2"/>
</dbReference>
<keyword evidence="3" id="KW-1185">Reference proteome</keyword>
<dbReference type="PROSITE" id="PS01229">
    <property type="entry name" value="COF_2"/>
    <property type="match status" value="1"/>
</dbReference>